<comment type="caution">
    <text evidence="2">The sequence shown here is derived from an EMBL/GenBank/DDBJ whole genome shotgun (WGS) entry which is preliminary data.</text>
</comment>
<evidence type="ECO:0000313" key="3">
    <source>
        <dbReference type="Proteomes" id="UP000246078"/>
    </source>
</evidence>
<dbReference type="VEuPathDB" id="TriTrypDB:C3747_161g59"/>
<dbReference type="Proteomes" id="UP000246078">
    <property type="component" value="Unassembled WGS sequence"/>
</dbReference>
<protein>
    <submittedName>
        <fullName evidence="2">Uncharacterized protein</fullName>
    </submittedName>
</protein>
<accession>A0A2V2W6J4</accession>
<evidence type="ECO:0000256" key="1">
    <source>
        <dbReference type="SAM" id="MobiDB-lite"/>
    </source>
</evidence>
<dbReference type="VEuPathDB" id="TriTrypDB:TcCLB.506755.170"/>
<dbReference type="VEuPathDB" id="TriTrypDB:TcG_05160"/>
<dbReference type="VEuPathDB" id="TriTrypDB:TcCLB.510359.180"/>
<dbReference type="VEuPathDB" id="TriTrypDB:ECC02_007214"/>
<sequence length="988" mass="108626">MASRDSDCLDSIKCLLLQGPWASLDRASDVICSLLDDSLKICCSEDDMRHNPVVNAENNTEKTGLFFAFVKYFATELTLRYIGCVHGTFKRNESTTVHGSVLKETRVGTQKPHNAATYLVQLQPSVLFPPVQELLRQPSLVAAIELLAEAVWKIQTLLHRGGSDVEVVHVGRCPLCYAASIDHVPGTDAMWSLLEFYATYRIARELPSECDGKKNANLNATHSTNESHDDAIVADVDTRRLLWTHAIAVCRNAIWNGAVQTLRLSVEQWLYAGTHPTLFAVTTPSQGSASAVQVGGDVFSLWAFLLIQCCLLVQEEVAFEMDTANTTNKTTPVNKKQMNNTRMTPEEASCKDADDDGVFSQLSSLTPQDRGDVGLHGSLLALYEMSHGAGITAAFVALTTTAPYEATGGLTLLYWVCARGHEFCVRLLLTAWVAVHRDARLPSNVTRTETYEEKRVRIGFARMQGSDLVTDEKVVPRRTAKAIRCTALQFDEGILPCAILGGSISILRQLFLCGASRHQWVGGDTKNEEMSALLRDPGFVLDKAVGSLHERVCDALCATAAADALANAAWKLWREKVRKLTAGESGEALYKRSHDGVMRTALAALEFDPHNPLARTTLRDLLARKVIDSRTVESLTGEAALHQKRYYQTARRMCEQLFTTDTEPEREIRSLLQSIQIVSGPSSSSLSSPSLRGTATAPVESENTFLFRNNFEGGDVSGGGGSSATIVIDEKQRPVYALVNLTDPAASATSKTTAMMHPLWVRLPQGVDVQRSLEIAGGLYGVVESALPLVAPVERGDLVIFELRQEFFRFDVTRIVRPQDGVVVEVPCVLEGDGEEVKTSVLRCALVPPPVHELDDDRVRSDPLQWLETTSTQAGDAVEQILNSRQHLQRWLHIAHRCHRTLWFREVCVTPSAACVWRLFNASNGVHARSAFAVAAFSFACGVESEEADDPFGITSETIFVLRPQEKSAVKSNVAFRVAGVFPTWGWM</sequence>
<dbReference type="EMBL" id="PRFC01000161">
    <property type="protein sequence ID" value="PWV04141.1"/>
    <property type="molecule type" value="Genomic_DNA"/>
</dbReference>
<proteinExistence type="predicted"/>
<reference evidence="2 3" key="1">
    <citation type="journal article" date="2018" name="Microb. Genom.">
        <title>Expanding an expanded genome: long-read sequencing of Trypanosoma cruzi.</title>
        <authorList>
            <person name="Berna L."/>
            <person name="Rodriguez M."/>
            <person name="Chiribao M.L."/>
            <person name="Parodi-Talice A."/>
            <person name="Pita S."/>
            <person name="Rijo G."/>
            <person name="Alvarez-Valin F."/>
            <person name="Robello C."/>
        </authorList>
    </citation>
    <scope>NUCLEOTIDE SEQUENCE [LARGE SCALE GENOMIC DNA]</scope>
    <source>
        <strain evidence="2 3">TCC</strain>
    </source>
</reference>
<name>A0A2V2W6J4_TRYCR</name>
<gene>
    <name evidence="2" type="ORF">C3747_161g59</name>
</gene>
<dbReference type="VEuPathDB" id="TriTrypDB:C4B63_1g59"/>
<dbReference type="AlphaFoldDB" id="A0A2V2W6J4"/>
<dbReference type="VEuPathDB" id="TriTrypDB:TCDM_05754"/>
<dbReference type="VEuPathDB" id="TriTrypDB:TcBrA4_0022550"/>
<organism evidence="2 3">
    <name type="scientific">Trypanosoma cruzi</name>
    <dbReference type="NCBI Taxonomy" id="5693"/>
    <lineage>
        <taxon>Eukaryota</taxon>
        <taxon>Discoba</taxon>
        <taxon>Euglenozoa</taxon>
        <taxon>Kinetoplastea</taxon>
        <taxon>Metakinetoplastina</taxon>
        <taxon>Trypanosomatida</taxon>
        <taxon>Trypanosomatidae</taxon>
        <taxon>Trypanosoma</taxon>
        <taxon>Schizotrypanum</taxon>
    </lineage>
</organism>
<evidence type="ECO:0000313" key="2">
    <source>
        <dbReference type="EMBL" id="PWV04141.1"/>
    </source>
</evidence>
<dbReference type="VEuPathDB" id="TriTrypDB:BCY84_06796"/>
<dbReference type="VEuPathDB" id="TriTrypDB:TCSYLVIO_006781"/>
<dbReference type="OMA" id="TIFVLRP"/>
<dbReference type="VEuPathDB" id="TriTrypDB:TcYC6_0040220"/>
<dbReference type="VEuPathDB" id="TriTrypDB:C4B63_1g58"/>
<dbReference type="VEuPathDB" id="TriTrypDB:Tc_MARK_5540"/>
<dbReference type="VEuPathDB" id="TriTrypDB:TcCL_ESM07784"/>
<feature type="region of interest" description="Disordered" evidence="1">
    <location>
        <begin position="330"/>
        <end position="352"/>
    </location>
</feature>
<dbReference type="OrthoDB" id="262489at2759"/>